<dbReference type="Gene3D" id="3.90.25.10">
    <property type="entry name" value="UDP-galactose 4-epimerase, domain 1"/>
    <property type="match status" value="1"/>
</dbReference>
<dbReference type="RefSeq" id="WP_050725932.1">
    <property type="nucleotide sequence ID" value="NZ_CP012332.1"/>
</dbReference>
<dbReference type="AlphaFoldDB" id="A0A0K1PDR6"/>
<organism evidence="4 5">
    <name type="scientific">Vulgatibacter incomptus</name>
    <dbReference type="NCBI Taxonomy" id="1391653"/>
    <lineage>
        <taxon>Bacteria</taxon>
        <taxon>Pseudomonadati</taxon>
        <taxon>Myxococcota</taxon>
        <taxon>Myxococcia</taxon>
        <taxon>Myxococcales</taxon>
        <taxon>Cystobacterineae</taxon>
        <taxon>Vulgatibacteraceae</taxon>
        <taxon>Vulgatibacter</taxon>
    </lineage>
</organism>
<comment type="similarity">
    <text evidence="1">Belongs to the NmrA-type oxidoreductase family.</text>
</comment>
<dbReference type="InterPro" id="IPR008030">
    <property type="entry name" value="NmrA-like"/>
</dbReference>
<dbReference type="Proteomes" id="UP000055590">
    <property type="component" value="Chromosome"/>
</dbReference>
<protein>
    <recommendedName>
        <fullName evidence="3">NmrA-like domain-containing protein</fullName>
    </recommendedName>
</protein>
<keyword evidence="2" id="KW-0521">NADP</keyword>
<evidence type="ECO:0000256" key="2">
    <source>
        <dbReference type="ARBA" id="ARBA00022857"/>
    </source>
</evidence>
<dbReference type="STRING" id="1391653.AKJ08_2034"/>
<accession>A0A0K1PDR6</accession>
<name>A0A0K1PDR6_9BACT</name>
<evidence type="ECO:0000313" key="4">
    <source>
        <dbReference type="EMBL" id="AKU91647.1"/>
    </source>
</evidence>
<dbReference type="Pfam" id="PF05368">
    <property type="entry name" value="NmrA"/>
    <property type="match status" value="1"/>
</dbReference>
<reference evidence="4 5" key="1">
    <citation type="submission" date="2015-08" db="EMBL/GenBank/DDBJ databases">
        <authorList>
            <person name="Babu N.S."/>
            <person name="Beckwith C.J."/>
            <person name="Beseler K.G."/>
            <person name="Brison A."/>
            <person name="Carone J.V."/>
            <person name="Caskin T.P."/>
            <person name="Diamond M."/>
            <person name="Durham M.E."/>
            <person name="Foxe J.M."/>
            <person name="Go M."/>
            <person name="Henderson B.A."/>
            <person name="Jones I.B."/>
            <person name="McGettigan J.A."/>
            <person name="Micheletti S.J."/>
            <person name="Nasrallah M.E."/>
            <person name="Ortiz D."/>
            <person name="Piller C.R."/>
            <person name="Privatt S.R."/>
            <person name="Schneider S.L."/>
            <person name="Sharp S."/>
            <person name="Smith T.C."/>
            <person name="Stanton J.D."/>
            <person name="Ullery H.E."/>
            <person name="Wilson R.J."/>
            <person name="Serrano M.G."/>
            <person name="Buck G."/>
            <person name="Lee V."/>
            <person name="Wang Y."/>
            <person name="Carvalho R."/>
            <person name="Voegtly L."/>
            <person name="Shi R."/>
            <person name="Duckworth R."/>
            <person name="Johnson A."/>
            <person name="Loviza R."/>
            <person name="Walstead R."/>
            <person name="Shah Z."/>
            <person name="Kiflezghi M."/>
            <person name="Wade K."/>
            <person name="Ball S.L."/>
            <person name="Bradley K.W."/>
            <person name="Asai D.J."/>
            <person name="Bowman C.A."/>
            <person name="Russell D.A."/>
            <person name="Pope W.H."/>
            <person name="Jacobs-Sera D."/>
            <person name="Hendrix R.W."/>
            <person name="Hatfull G.F."/>
        </authorList>
    </citation>
    <scope>NUCLEOTIDE SEQUENCE [LARGE SCALE GENOMIC DNA]</scope>
    <source>
        <strain evidence="4 5">DSM 27710</strain>
    </source>
</reference>
<dbReference type="EMBL" id="CP012332">
    <property type="protein sequence ID" value="AKU91647.1"/>
    <property type="molecule type" value="Genomic_DNA"/>
</dbReference>
<dbReference type="InterPro" id="IPR051164">
    <property type="entry name" value="NmrA-like_oxidored"/>
</dbReference>
<dbReference type="InterPro" id="IPR036291">
    <property type="entry name" value="NAD(P)-bd_dom_sf"/>
</dbReference>
<dbReference type="OrthoDB" id="9794300at2"/>
<proteinExistence type="inferred from homology"/>
<dbReference type="Gene3D" id="3.40.50.720">
    <property type="entry name" value="NAD(P)-binding Rossmann-like Domain"/>
    <property type="match status" value="1"/>
</dbReference>
<dbReference type="SUPFAM" id="SSF51735">
    <property type="entry name" value="NAD(P)-binding Rossmann-fold domains"/>
    <property type="match status" value="1"/>
</dbReference>
<evidence type="ECO:0000313" key="5">
    <source>
        <dbReference type="Proteomes" id="UP000055590"/>
    </source>
</evidence>
<dbReference type="PANTHER" id="PTHR42748">
    <property type="entry name" value="NITROGEN METABOLITE REPRESSION PROTEIN NMRA FAMILY MEMBER"/>
    <property type="match status" value="1"/>
</dbReference>
<dbReference type="CDD" id="cd05251">
    <property type="entry name" value="NmrA_like_SDR_a"/>
    <property type="match status" value="1"/>
</dbReference>
<gene>
    <name evidence="4" type="ORF">AKJ08_2034</name>
</gene>
<keyword evidence="5" id="KW-1185">Reference proteome</keyword>
<feature type="domain" description="NmrA-like" evidence="3">
    <location>
        <begin position="5"/>
        <end position="267"/>
    </location>
</feature>
<dbReference type="PATRIC" id="fig|1391653.3.peg.2128"/>
<evidence type="ECO:0000259" key="3">
    <source>
        <dbReference type="Pfam" id="PF05368"/>
    </source>
</evidence>
<sequence length="298" mass="32647">MANKDRLILVTGASGQQGGAVARHLLAHGFSIRAFVHAGSTHRTGVSVLADAGAQVVEGDFDHAQSLDSAMADVYGVFSVQPSTDVEAEIRQGFAVADAAKKMGVLHFVYSSVGGAERDTGIPEFDSKWGIEEHIRAIQLPHTIFRPVSFYYNYDMPVYRTGILEGTLATPLSPETTLQQISEEDYGEMVAAAFESPERFLDRSLEVASSEPSMLEVAEIFTRVLGREVKYRRLDFQTVNDKLGPGLARMLRWFEDVGYDADIEALRKEFGTLTSLETYLRSHGWTGLEAGAEVHAPG</sequence>
<dbReference type="PANTHER" id="PTHR42748:SF7">
    <property type="entry name" value="NMRA LIKE REDOX SENSOR 1-RELATED"/>
    <property type="match status" value="1"/>
</dbReference>
<evidence type="ECO:0000256" key="1">
    <source>
        <dbReference type="ARBA" id="ARBA00006328"/>
    </source>
</evidence>
<dbReference type="KEGG" id="vin:AKJ08_2034"/>